<feature type="domain" description="LRRCT" evidence="13">
    <location>
        <begin position="272"/>
        <end position="322"/>
    </location>
</feature>
<keyword evidence="15" id="KW-1185">Reference proteome</keyword>
<keyword evidence="5" id="KW-0732">Signal</keyword>
<keyword evidence="4 12" id="KW-0812">Transmembrane</keyword>
<evidence type="ECO:0000256" key="1">
    <source>
        <dbReference type="ARBA" id="ARBA00004479"/>
    </source>
</evidence>
<dbReference type="Pfam" id="PF13855">
    <property type="entry name" value="LRR_8"/>
    <property type="match status" value="2"/>
</dbReference>
<evidence type="ECO:0000256" key="4">
    <source>
        <dbReference type="ARBA" id="ARBA00022692"/>
    </source>
</evidence>
<dbReference type="PANTHER" id="PTHR45773">
    <property type="entry name" value="SLIT AND NTRK-LIKE PROTEIN 4-RELATED"/>
    <property type="match status" value="1"/>
</dbReference>
<dbReference type="InterPro" id="IPR011025">
    <property type="entry name" value="GproteinA_insert"/>
</dbReference>
<dbReference type="Proteomes" id="UP000886611">
    <property type="component" value="Unassembled WGS sequence"/>
</dbReference>
<dbReference type="GO" id="GO:0007186">
    <property type="term" value="P:G protein-coupled receptor signaling pathway"/>
    <property type="evidence" value="ECO:0007669"/>
    <property type="project" value="InterPro"/>
</dbReference>
<dbReference type="Pfam" id="PF00560">
    <property type="entry name" value="LRR_1"/>
    <property type="match status" value="1"/>
</dbReference>
<dbReference type="SMART" id="SM00275">
    <property type="entry name" value="G_alpha"/>
    <property type="match status" value="1"/>
</dbReference>
<proteinExistence type="inferred from homology"/>
<feature type="region of interest" description="Disordered" evidence="11">
    <location>
        <begin position="333"/>
        <end position="371"/>
    </location>
</feature>
<dbReference type="SUPFAM" id="SSF52058">
    <property type="entry name" value="L domain-like"/>
    <property type="match status" value="2"/>
</dbReference>
<evidence type="ECO:0000256" key="11">
    <source>
        <dbReference type="SAM" id="MobiDB-lite"/>
    </source>
</evidence>
<dbReference type="InterPro" id="IPR000483">
    <property type="entry name" value="Cys-rich_flank_reg_C"/>
</dbReference>
<feature type="transmembrane region" description="Helical" evidence="12">
    <location>
        <begin position="677"/>
        <end position="701"/>
    </location>
</feature>
<dbReference type="SMART" id="SM00082">
    <property type="entry name" value="LRRCT"/>
    <property type="match status" value="2"/>
</dbReference>
<dbReference type="SUPFAM" id="SSF47895">
    <property type="entry name" value="Transducin (alpha subunit), insertion domain"/>
    <property type="match status" value="1"/>
</dbReference>
<dbReference type="SMART" id="SM00369">
    <property type="entry name" value="LRR_TYP"/>
    <property type="match status" value="10"/>
</dbReference>
<keyword evidence="6" id="KW-0677">Repeat</keyword>
<evidence type="ECO:0000256" key="5">
    <source>
        <dbReference type="ARBA" id="ARBA00022729"/>
    </source>
</evidence>
<feature type="non-terminal residue" evidence="14">
    <location>
        <position position="754"/>
    </location>
</feature>
<accession>A0A8X8BJG7</accession>
<evidence type="ECO:0000256" key="7">
    <source>
        <dbReference type="ARBA" id="ARBA00022741"/>
    </source>
</evidence>
<dbReference type="PROSITE" id="PS51450">
    <property type="entry name" value="LRR"/>
    <property type="match status" value="1"/>
</dbReference>
<evidence type="ECO:0000256" key="8">
    <source>
        <dbReference type="ARBA" id="ARBA00022989"/>
    </source>
</evidence>
<evidence type="ECO:0000256" key="3">
    <source>
        <dbReference type="ARBA" id="ARBA00022614"/>
    </source>
</evidence>
<keyword evidence="3" id="KW-0433">Leucine-rich repeat</keyword>
<evidence type="ECO:0000256" key="6">
    <source>
        <dbReference type="ARBA" id="ARBA00022737"/>
    </source>
</evidence>
<dbReference type="GO" id="GO:0098982">
    <property type="term" value="C:GABA-ergic synapse"/>
    <property type="evidence" value="ECO:0007669"/>
    <property type="project" value="TreeGrafter"/>
</dbReference>
<keyword evidence="10 12" id="KW-0472">Membrane</keyword>
<dbReference type="GO" id="GO:0051965">
    <property type="term" value="P:positive regulation of synapse assembly"/>
    <property type="evidence" value="ECO:0007669"/>
    <property type="project" value="TreeGrafter"/>
</dbReference>
<gene>
    <name evidence="14" type="primary">Slitrk1</name>
    <name evidence="14" type="ORF">GTO96_0013626</name>
</gene>
<evidence type="ECO:0000313" key="15">
    <source>
        <dbReference type="Proteomes" id="UP000886611"/>
    </source>
</evidence>
<protein>
    <submittedName>
        <fullName evidence="14">SLIK1 protein</fullName>
    </submittedName>
</protein>
<evidence type="ECO:0000259" key="13">
    <source>
        <dbReference type="SMART" id="SM00082"/>
    </source>
</evidence>
<dbReference type="EMBL" id="JAATIS010008602">
    <property type="protein sequence ID" value="KAG2456747.1"/>
    <property type="molecule type" value="Genomic_DNA"/>
</dbReference>
<reference evidence="14 15" key="1">
    <citation type="journal article" date="2021" name="Cell">
        <title>Tracing the genetic footprints of vertebrate landing in non-teleost ray-finned fishes.</title>
        <authorList>
            <person name="Bi X."/>
            <person name="Wang K."/>
            <person name="Yang L."/>
            <person name="Pan H."/>
            <person name="Jiang H."/>
            <person name="Wei Q."/>
            <person name="Fang M."/>
            <person name="Yu H."/>
            <person name="Zhu C."/>
            <person name="Cai Y."/>
            <person name="He Y."/>
            <person name="Gan X."/>
            <person name="Zeng H."/>
            <person name="Yu D."/>
            <person name="Zhu Y."/>
            <person name="Jiang H."/>
            <person name="Qiu Q."/>
            <person name="Yang H."/>
            <person name="Zhang Y.E."/>
            <person name="Wang W."/>
            <person name="Zhu M."/>
            <person name="He S."/>
            <person name="Zhang G."/>
        </authorList>
    </citation>
    <scope>NUCLEOTIDE SEQUENCE [LARGE SCALE GENOMIC DNA]</scope>
    <source>
        <strain evidence="14">Bchr_013</strain>
    </source>
</reference>
<dbReference type="PANTHER" id="PTHR45773:SF7">
    <property type="entry name" value="SLIT AND NTRK-LIKE PROTEIN 1"/>
    <property type="match status" value="1"/>
</dbReference>
<dbReference type="InterPro" id="IPR003591">
    <property type="entry name" value="Leu-rich_rpt_typical-subtyp"/>
</dbReference>
<dbReference type="FunFam" id="3.80.10.10:FF:000001">
    <property type="entry name" value="SLIT and NTRK-like family, member 1"/>
    <property type="match status" value="2"/>
</dbReference>
<dbReference type="InterPro" id="IPR032675">
    <property type="entry name" value="LRR_dom_sf"/>
</dbReference>
<dbReference type="Gene3D" id="3.80.10.10">
    <property type="entry name" value="Ribonuclease Inhibitor"/>
    <property type="match status" value="2"/>
</dbReference>
<comment type="similarity">
    <text evidence="2">Belongs to the SLITRK family.</text>
</comment>
<dbReference type="InterPro" id="IPR001019">
    <property type="entry name" value="Gprotein_alpha_su"/>
</dbReference>
<keyword evidence="8 12" id="KW-1133">Transmembrane helix</keyword>
<dbReference type="GO" id="GO:0098978">
    <property type="term" value="C:glutamatergic synapse"/>
    <property type="evidence" value="ECO:0007669"/>
    <property type="project" value="TreeGrafter"/>
</dbReference>
<organism evidence="14 15">
    <name type="scientific">Polypterus senegalus</name>
    <name type="common">Senegal bichir</name>
    <dbReference type="NCBI Taxonomy" id="55291"/>
    <lineage>
        <taxon>Eukaryota</taxon>
        <taxon>Metazoa</taxon>
        <taxon>Chordata</taxon>
        <taxon>Craniata</taxon>
        <taxon>Vertebrata</taxon>
        <taxon>Euteleostomi</taxon>
        <taxon>Actinopterygii</taxon>
        <taxon>Polypteriformes</taxon>
        <taxon>Polypteridae</taxon>
        <taxon>Polypterus</taxon>
    </lineage>
</organism>
<dbReference type="GO" id="GO:0031683">
    <property type="term" value="F:G-protein beta/gamma-subunit complex binding"/>
    <property type="evidence" value="ECO:0007669"/>
    <property type="project" value="InterPro"/>
</dbReference>
<comment type="caution">
    <text evidence="14">The sequence shown here is derived from an EMBL/GenBank/DDBJ whole genome shotgun (WGS) entry which is preliminary data.</text>
</comment>
<dbReference type="GO" id="GO:0007409">
    <property type="term" value="P:axonogenesis"/>
    <property type="evidence" value="ECO:0007669"/>
    <property type="project" value="TreeGrafter"/>
</dbReference>
<feature type="domain" description="LRRCT" evidence="13">
    <location>
        <begin position="589"/>
        <end position="639"/>
    </location>
</feature>
<dbReference type="PROSITE" id="PS51882">
    <property type="entry name" value="G_ALPHA"/>
    <property type="match status" value="1"/>
</dbReference>
<feature type="non-terminal residue" evidence="14">
    <location>
        <position position="1"/>
    </location>
</feature>
<keyword evidence="7" id="KW-0547">Nucleotide-binding</keyword>
<evidence type="ECO:0000256" key="9">
    <source>
        <dbReference type="ARBA" id="ARBA00023134"/>
    </source>
</evidence>
<dbReference type="Gene3D" id="1.10.400.10">
    <property type="entry name" value="GI Alpha 1, domain 2-like"/>
    <property type="match status" value="1"/>
</dbReference>
<name>A0A8X8BJG7_POLSE</name>
<dbReference type="AlphaFoldDB" id="A0A8X8BJG7"/>
<keyword evidence="9" id="KW-0342">GTP-binding</keyword>
<dbReference type="GO" id="GO:0005525">
    <property type="term" value="F:GTP binding"/>
    <property type="evidence" value="ECO:0007669"/>
    <property type="project" value="UniProtKB-KW"/>
</dbReference>
<dbReference type="Pfam" id="PF00503">
    <property type="entry name" value="G-alpha"/>
    <property type="match status" value="1"/>
</dbReference>
<dbReference type="GO" id="GO:0098839">
    <property type="term" value="C:postsynaptic density membrane"/>
    <property type="evidence" value="ECO:0007669"/>
    <property type="project" value="TreeGrafter"/>
</dbReference>
<dbReference type="InterPro" id="IPR001611">
    <property type="entry name" value="Leu-rich_rpt"/>
</dbReference>
<evidence type="ECO:0000256" key="2">
    <source>
        <dbReference type="ARBA" id="ARBA00010439"/>
    </source>
</evidence>
<evidence type="ECO:0000313" key="14">
    <source>
        <dbReference type="EMBL" id="KAG2456747.1"/>
    </source>
</evidence>
<comment type="subcellular location">
    <subcellularLocation>
        <location evidence="1">Membrane</location>
        <topology evidence="1">Single-pass type I membrane protein</topology>
    </subcellularLocation>
</comment>
<evidence type="ECO:0000256" key="10">
    <source>
        <dbReference type="ARBA" id="ARBA00023136"/>
    </source>
</evidence>
<evidence type="ECO:0000256" key="12">
    <source>
        <dbReference type="SAM" id="Phobius"/>
    </source>
</evidence>
<dbReference type="GO" id="GO:0003924">
    <property type="term" value="F:GTPase activity"/>
    <property type="evidence" value="ECO:0007669"/>
    <property type="project" value="InterPro"/>
</dbReference>
<sequence>MNIIHSGGFNLEARKECKPLIICNAIYSLTRIIRALETLKIELHNPDQAYDAVQLFALTGPAESKGEITPELQGFMQMLWVDPGFQECFCRSNGYHLEDNAAYYLNNLDRITAVDYIPNFYHLLLHGNSLTRLFPNEFANFYNAVSLHLENNGLHEIVPGAFLGLQLVKRLHINNNKIRAFKKNTFLGLDDLEYMQADFNLLRDIDPGVFRDLNKLEVLILNDNLISALPTNVFQHVPITHLDLRGNRIKTLPYEGVLEQIPGIAEILLEDNPWDCSCDLVSLKEWLENIPKNALIGRVICEAPTRLQGNDLNETSEHDLCPSKNGIDPSLEVPPTQEETCDPGPIPTPFRISGEAEPSTYGPSHKDRVKSRGNWRLKTIQPSRVVTINGKGDPPYNDLCPLSCTCELQESNPGLKVNCKGKELESLADLKPKPSNVQELNLRDNSVHTVRKAHFIGYQNLNLLDLGNNVIKVIENGTFQNLTELRWLYFDKNYLESLMSEMFAGLQNLEYLNLEYNSIQLILPGTFNSMPNLRVLILNNNLMKSLPVDVFIGVSLSKISLHNNYFAFLPVSGVLDQLVSIIQIDLHGNPWDCTCNIVPFKQWTERLGPEVIVSDLKCELPEEFLDKDFRSLRNDAMCPRLYDKIFPTSLSKNSTAIVDTGTRSNSYLETSRVSISVLVPGLLLVFVTSAFTVVGMLVFILRNRKRSKRRDANSSASEINSLQTVCDSSYWHSGPYHADGSHRVYECGTHSLSD</sequence>